<sequence>SSATTQLIIDSGGTTLANTLDAANQTIANVSAFEAQTLKAFYRMIFPADTDGDPLTIEDYPLVYIDEIGEATPRLIIDFTSGTDYFIDLNEL</sequence>
<protein>
    <submittedName>
        <fullName evidence="1">Uncharacterized protein</fullName>
    </submittedName>
</protein>
<dbReference type="AlphaFoldDB" id="A0A0F9B308"/>
<name>A0A0F9B308_9ZZZZ</name>
<organism evidence="1">
    <name type="scientific">marine sediment metagenome</name>
    <dbReference type="NCBI Taxonomy" id="412755"/>
    <lineage>
        <taxon>unclassified sequences</taxon>
        <taxon>metagenomes</taxon>
        <taxon>ecological metagenomes</taxon>
    </lineage>
</organism>
<comment type="caution">
    <text evidence="1">The sequence shown here is derived from an EMBL/GenBank/DDBJ whole genome shotgun (WGS) entry which is preliminary data.</text>
</comment>
<gene>
    <name evidence="1" type="ORF">LCGC14_2838680</name>
</gene>
<reference evidence="1" key="1">
    <citation type="journal article" date="2015" name="Nature">
        <title>Complex archaea that bridge the gap between prokaryotes and eukaryotes.</title>
        <authorList>
            <person name="Spang A."/>
            <person name="Saw J.H."/>
            <person name="Jorgensen S.L."/>
            <person name="Zaremba-Niedzwiedzka K."/>
            <person name="Martijn J."/>
            <person name="Lind A.E."/>
            <person name="van Eijk R."/>
            <person name="Schleper C."/>
            <person name="Guy L."/>
            <person name="Ettema T.J."/>
        </authorList>
    </citation>
    <scope>NUCLEOTIDE SEQUENCE</scope>
</reference>
<dbReference type="EMBL" id="LAZR01054268">
    <property type="protein sequence ID" value="KKK78921.1"/>
    <property type="molecule type" value="Genomic_DNA"/>
</dbReference>
<accession>A0A0F9B308</accession>
<evidence type="ECO:0000313" key="1">
    <source>
        <dbReference type="EMBL" id="KKK78921.1"/>
    </source>
</evidence>
<proteinExistence type="predicted"/>
<feature type="non-terminal residue" evidence="1">
    <location>
        <position position="1"/>
    </location>
</feature>